<dbReference type="InterPro" id="IPR041588">
    <property type="entry name" value="Integrase_H2C2"/>
</dbReference>
<dbReference type="InterPro" id="IPR000477">
    <property type="entry name" value="RT_dom"/>
</dbReference>
<dbReference type="InterPro" id="IPR036397">
    <property type="entry name" value="RNaseH_sf"/>
</dbReference>
<dbReference type="GO" id="GO:0004190">
    <property type="term" value="F:aspartic-type endopeptidase activity"/>
    <property type="evidence" value="ECO:0007669"/>
    <property type="project" value="InterPro"/>
</dbReference>
<keyword evidence="5" id="KW-0548">Nucleotidyltransferase</keyword>
<evidence type="ECO:0000259" key="14">
    <source>
        <dbReference type="PROSITE" id="PS50175"/>
    </source>
</evidence>
<dbReference type="FunFam" id="3.10.20.370:FF:000001">
    <property type="entry name" value="Retrovirus-related Pol polyprotein from transposon 17.6-like protein"/>
    <property type="match status" value="1"/>
</dbReference>
<evidence type="ECO:0000256" key="10">
    <source>
        <dbReference type="ARBA" id="ARBA00039658"/>
    </source>
</evidence>
<dbReference type="PROSITE" id="PS50878">
    <property type="entry name" value="RT_POL"/>
    <property type="match status" value="1"/>
</dbReference>
<dbReference type="InterPro" id="IPR050951">
    <property type="entry name" value="Retrovirus_Pol_polyprotein"/>
</dbReference>
<evidence type="ECO:0000256" key="4">
    <source>
        <dbReference type="ARBA" id="ARBA00022679"/>
    </source>
</evidence>
<feature type="domain" description="Peptidase A2" evidence="14">
    <location>
        <begin position="66"/>
        <end position="141"/>
    </location>
</feature>
<dbReference type="SUPFAM" id="SSF53098">
    <property type="entry name" value="Ribonuclease H-like"/>
    <property type="match status" value="1"/>
</dbReference>
<dbReference type="Pfam" id="PF00665">
    <property type="entry name" value="rve"/>
    <property type="match status" value="1"/>
</dbReference>
<keyword evidence="11" id="KW-0862">Zinc</keyword>
<dbReference type="CDD" id="cd01647">
    <property type="entry name" value="RT_LTR"/>
    <property type="match status" value="1"/>
</dbReference>
<proteinExistence type="inferred from homology"/>
<dbReference type="Gene3D" id="2.40.70.10">
    <property type="entry name" value="Acid Proteases"/>
    <property type="match status" value="1"/>
</dbReference>
<dbReference type="EC" id="2.7.7.49" evidence="3"/>
<dbReference type="PROSITE" id="PS50175">
    <property type="entry name" value="ASP_PROT_RETROV"/>
    <property type="match status" value="1"/>
</dbReference>
<reference evidence="17" key="2">
    <citation type="submission" date="2025-09" db="UniProtKB">
        <authorList>
            <consortium name="Ensembl"/>
        </authorList>
    </citation>
    <scope>IDENTIFICATION</scope>
</reference>
<dbReference type="PROSITE" id="PS50158">
    <property type="entry name" value="ZF_CCHC"/>
    <property type="match status" value="1"/>
</dbReference>
<dbReference type="GO" id="GO:0006508">
    <property type="term" value="P:proteolysis"/>
    <property type="evidence" value="ECO:0007669"/>
    <property type="project" value="InterPro"/>
</dbReference>
<feature type="compositionally biased region" description="Basic residues" evidence="12">
    <location>
        <begin position="190"/>
        <end position="201"/>
    </location>
</feature>
<dbReference type="Gene3D" id="3.30.70.270">
    <property type="match status" value="2"/>
</dbReference>
<dbReference type="SUPFAM" id="SSF50630">
    <property type="entry name" value="Acid proteases"/>
    <property type="match status" value="1"/>
</dbReference>
<dbReference type="FunFam" id="3.30.420.10:FF:000032">
    <property type="entry name" value="Retrovirus-related Pol polyprotein from transposon 297-like Protein"/>
    <property type="match status" value="1"/>
</dbReference>
<keyword evidence="11" id="KW-0863">Zinc-finger</keyword>
<dbReference type="FunFam" id="3.30.70.270:FF:000020">
    <property type="entry name" value="Transposon Tf2-6 polyprotein-like Protein"/>
    <property type="match status" value="1"/>
</dbReference>
<name>A0A8C6U0D5_9GOBI</name>
<dbReference type="PANTHER" id="PTHR37984:SF5">
    <property type="entry name" value="PROTEIN NYNRIN-LIKE"/>
    <property type="match status" value="1"/>
</dbReference>
<dbReference type="Pfam" id="PF22938">
    <property type="entry name" value="Integrase_p58_C"/>
    <property type="match status" value="1"/>
</dbReference>
<dbReference type="CDD" id="cd00303">
    <property type="entry name" value="retropepsin_like"/>
    <property type="match status" value="1"/>
</dbReference>
<dbReference type="InterPro" id="IPR018061">
    <property type="entry name" value="Retropepsins"/>
</dbReference>
<sequence>MRPQKYSGKKPICYLCGIEGHTKPMCPKNTAKMTQMCYAPRSHTEFSSNNFQTVKMANIEVNGISLKALLDSGSDQTLIHKEHVPLNLINVADTIPVCCVHGDKKHYPTADLYLKVDDQIYMLNVGIVDSLPYPVVLGRDLPVLFDLLERDQSQTCCAALTRAQAQTREETFDLLSALPFHNEEFETKPGKPRKSRRKRRQEKFQHTIVTPIKNTEPELSIDFEMPTDIVEMQKSDSSLVPLFQEAGATRSSTTAEGFEYVLDNGILYRQQGTVLQLVVPEVVRSTILTLGHSVPWAGHLGKHKTAARILHYFYWPGLHKDVAQFCRSCPQCQITSPKMPSRAPLQNMPIIGTPFERIGMDIVGPVERSKSGNRYMLVLSDYATKYPEVFPLKNTKAKTVAFCLVQFFSRVGFPREILTDQGTNFMSTLLKQVYQLLGIRRLRTTPYHPQTDGLTERFNQTLKQMLRKFVNNTGTDWDQWLPYLLFAYREVPQASTGFSPFELLYGYEVRGPLSLLREIWEEQEGRGEPVNVVSYVVQMRERLERMSELAQSHMKKAQQHQKSWYDQPARERSFSPGQQVLVLLPSEDNKLLAKWQGPVKVIKKLGQTTYQVEAPGRRRSNKVLHINLLKEWVERPGRSVMLIRGVEEEEEVEEQYLPSVPSGWGCDLTHLSQEQRVEVSTICKMEVFQQNPGRTDIVEHDIVLQDGAAVKRLSYRIPERLLTSLKKEVDLMLSLGIIEVSKSEWCNPVVLVPKKDGSIRFCIDFRYLNSISLFDSYPTPRIDDLLERLGKAKYLTTLDLSKGYWQVPLTEQSRKLTAFRTQWGLFQFTVLPFGLHGAPATFQRLMDQVLRDFSSFAAAYLDDIVIYSSSWEEHMDHLQAVLERLQASGLTVNPAKCVFAASQTEYLGHVIGGGVLRPQVNKIKALEFCSLPQSKKQLRSFLGMAGFYHRFIPQFSARAAILTDLTGSRCPNHIQWTEEAVAAFQDIRQSLSKNPVLYSPKFDEHFIVQTDASDRGLGAVLLQGPQHDRHPLAYISRKLFPREVRYSTVEKEALAIKWALDSFRYYLLGREFTLETDHRALQWLKRMKDTNGRITRWYLALQPFRFSIQHIPGKDNVTADYLSRWASESPEEGGCVMARPHRGDKTVEVI</sequence>
<dbReference type="GO" id="GO:0015074">
    <property type="term" value="P:DNA integration"/>
    <property type="evidence" value="ECO:0007669"/>
    <property type="project" value="InterPro"/>
</dbReference>
<keyword evidence="11" id="KW-0479">Metal-binding</keyword>
<dbReference type="GO" id="GO:0004523">
    <property type="term" value="F:RNA-DNA hybrid ribonuclease activity"/>
    <property type="evidence" value="ECO:0007669"/>
    <property type="project" value="UniProtKB-EC"/>
</dbReference>
<evidence type="ECO:0000256" key="5">
    <source>
        <dbReference type="ARBA" id="ARBA00022695"/>
    </source>
</evidence>
<evidence type="ECO:0000256" key="3">
    <source>
        <dbReference type="ARBA" id="ARBA00012493"/>
    </source>
</evidence>
<keyword evidence="9" id="KW-0695">RNA-directed DNA polymerase</keyword>
<evidence type="ECO:0000256" key="8">
    <source>
        <dbReference type="ARBA" id="ARBA00022801"/>
    </source>
</evidence>
<dbReference type="Gene3D" id="1.10.340.70">
    <property type="match status" value="1"/>
</dbReference>
<dbReference type="InterPro" id="IPR041373">
    <property type="entry name" value="RT_RNaseH"/>
</dbReference>
<dbReference type="Pfam" id="PF17917">
    <property type="entry name" value="RT_RNaseH"/>
    <property type="match status" value="1"/>
</dbReference>
<evidence type="ECO:0000259" key="16">
    <source>
        <dbReference type="PROSITE" id="PS50994"/>
    </source>
</evidence>
<evidence type="ECO:0000256" key="2">
    <source>
        <dbReference type="ARBA" id="ARBA00012180"/>
    </source>
</evidence>
<dbReference type="CDD" id="cd09274">
    <property type="entry name" value="RNase_HI_RT_Ty3"/>
    <property type="match status" value="1"/>
</dbReference>
<reference evidence="17" key="1">
    <citation type="submission" date="2025-08" db="UniProtKB">
        <authorList>
            <consortium name="Ensembl"/>
        </authorList>
    </citation>
    <scope>IDENTIFICATION</scope>
</reference>
<dbReference type="Pfam" id="PF00077">
    <property type="entry name" value="RVP"/>
    <property type="match status" value="1"/>
</dbReference>
<dbReference type="Pfam" id="PF00078">
    <property type="entry name" value="RVT_1"/>
    <property type="match status" value="1"/>
</dbReference>
<dbReference type="Gene3D" id="3.30.420.10">
    <property type="entry name" value="Ribonuclease H-like superfamily/Ribonuclease H"/>
    <property type="match status" value="1"/>
</dbReference>
<feature type="domain" description="Integrase catalytic" evidence="16">
    <location>
        <begin position="350"/>
        <end position="508"/>
    </location>
</feature>
<keyword evidence="8" id="KW-0378">Hydrolase</keyword>
<dbReference type="InterPro" id="IPR043502">
    <property type="entry name" value="DNA/RNA_pol_sf"/>
</dbReference>
<evidence type="ECO:0000256" key="7">
    <source>
        <dbReference type="ARBA" id="ARBA00022759"/>
    </source>
</evidence>
<evidence type="ECO:0000313" key="18">
    <source>
        <dbReference type="Proteomes" id="UP000694523"/>
    </source>
</evidence>
<evidence type="ECO:0000256" key="1">
    <source>
        <dbReference type="ARBA" id="ARBA00010879"/>
    </source>
</evidence>
<keyword evidence="7" id="KW-0255">Endonuclease</keyword>
<protein>
    <recommendedName>
        <fullName evidence="10">Gypsy retrotransposon integrase-like protein 1</fullName>
        <ecNumber evidence="3">2.7.7.49</ecNumber>
        <ecNumber evidence="2">3.1.26.4</ecNumber>
    </recommendedName>
</protein>
<dbReference type="EC" id="3.1.26.4" evidence="2"/>
<dbReference type="InterPro" id="IPR001995">
    <property type="entry name" value="Peptidase_A2_cat"/>
</dbReference>
<dbReference type="InterPro" id="IPR001584">
    <property type="entry name" value="Integrase_cat-core"/>
</dbReference>
<evidence type="ECO:0000256" key="9">
    <source>
        <dbReference type="ARBA" id="ARBA00022918"/>
    </source>
</evidence>
<evidence type="ECO:0000256" key="11">
    <source>
        <dbReference type="PROSITE-ProRule" id="PRU00047"/>
    </source>
</evidence>
<dbReference type="InterPro" id="IPR021109">
    <property type="entry name" value="Peptidase_aspartic_dom_sf"/>
</dbReference>
<evidence type="ECO:0000259" key="13">
    <source>
        <dbReference type="PROSITE" id="PS50158"/>
    </source>
</evidence>
<dbReference type="InterPro" id="IPR054465">
    <property type="entry name" value="Integrase_p58-like_C"/>
</dbReference>
<evidence type="ECO:0000313" key="17">
    <source>
        <dbReference type="Ensembl" id="ENSNMLP00000028183.1"/>
    </source>
</evidence>
<evidence type="ECO:0000256" key="12">
    <source>
        <dbReference type="SAM" id="MobiDB-lite"/>
    </source>
</evidence>
<dbReference type="InterPro" id="IPR012337">
    <property type="entry name" value="RNaseH-like_sf"/>
</dbReference>
<feature type="region of interest" description="Disordered" evidence="12">
    <location>
        <begin position="184"/>
        <end position="206"/>
    </location>
</feature>
<evidence type="ECO:0000259" key="15">
    <source>
        <dbReference type="PROSITE" id="PS50878"/>
    </source>
</evidence>
<dbReference type="InterPro" id="IPR001878">
    <property type="entry name" value="Znf_CCHC"/>
</dbReference>
<keyword evidence="18" id="KW-1185">Reference proteome</keyword>
<dbReference type="Ensembl" id="ENSNMLT00000031474.1">
    <property type="protein sequence ID" value="ENSNMLP00000028183.1"/>
    <property type="gene ID" value="ENSNMLG00000017943.1"/>
</dbReference>
<accession>A0A8C6U0D5</accession>
<dbReference type="SUPFAM" id="SSF56672">
    <property type="entry name" value="DNA/RNA polymerases"/>
    <property type="match status" value="1"/>
</dbReference>
<dbReference type="GO" id="GO:0003964">
    <property type="term" value="F:RNA-directed DNA polymerase activity"/>
    <property type="evidence" value="ECO:0007669"/>
    <property type="project" value="UniProtKB-KW"/>
</dbReference>
<keyword evidence="6" id="KW-0540">Nuclease</keyword>
<feature type="domain" description="Reverse transcriptase" evidence="15">
    <location>
        <begin position="733"/>
        <end position="911"/>
    </location>
</feature>
<dbReference type="AlphaFoldDB" id="A0A8C6U0D5"/>
<dbReference type="InterPro" id="IPR043128">
    <property type="entry name" value="Rev_trsase/Diguanyl_cyclase"/>
</dbReference>
<organism evidence="17 18">
    <name type="scientific">Neogobius melanostomus</name>
    <name type="common">round goby</name>
    <dbReference type="NCBI Taxonomy" id="47308"/>
    <lineage>
        <taxon>Eukaryota</taxon>
        <taxon>Metazoa</taxon>
        <taxon>Chordata</taxon>
        <taxon>Craniata</taxon>
        <taxon>Vertebrata</taxon>
        <taxon>Euteleostomi</taxon>
        <taxon>Actinopterygii</taxon>
        <taxon>Neopterygii</taxon>
        <taxon>Teleostei</taxon>
        <taxon>Neoteleostei</taxon>
        <taxon>Acanthomorphata</taxon>
        <taxon>Gobiaria</taxon>
        <taxon>Gobiiformes</taxon>
        <taxon>Gobioidei</taxon>
        <taxon>Gobiidae</taxon>
        <taxon>Benthophilinae</taxon>
        <taxon>Neogobiini</taxon>
        <taxon>Neogobius</taxon>
    </lineage>
</organism>
<dbReference type="GO" id="GO:0008270">
    <property type="term" value="F:zinc ion binding"/>
    <property type="evidence" value="ECO:0007669"/>
    <property type="project" value="UniProtKB-KW"/>
</dbReference>
<keyword evidence="4" id="KW-0808">Transferase</keyword>
<dbReference type="Gene3D" id="3.10.10.10">
    <property type="entry name" value="HIV Type 1 Reverse Transcriptase, subunit A, domain 1"/>
    <property type="match status" value="1"/>
</dbReference>
<feature type="domain" description="CCHC-type" evidence="13">
    <location>
        <begin position="13"/>
        <end position="28"/>
    </location>
</feature>
<comment type="similarity">
    <text evidence="1">Belongs to the beta type-B retroviral polymerase family. HERV class-II K(HML-2) pol subfamily.</text>
</comment>
<dbReference type="PROSITE" id="PS50994">
    <property type="entry name" value="INTEGRASE"/>
    <property type="match status" value="1"/>
</dbReference>
<dbReference type="GO" id="GO:0003676">
    <property type="term" value="F:nucleic acid binding"/>
    <property type="evidence" value="ECO:0007669"/>
    <property type="project" value="InterPro"/>
</dbReference>
<evidence type="ECO:0000256" key="6">
    <source>
        <dbReference type="ARBA" id="ARBA00022722"/>
    </source>
</evidence>
<dbReference type="Pfam" id="PF17921">
    <property type="entry name" value="Integrase_H2C2"/>
    <property type="match status" value="1"/>
</dbReference>
<dbReference type="PANTHER" id="PTHR37984">
    <property type="entry name" value="PROTEIN CBG26694"/>
    <property type="match status" value="1"/>
</dbReference>
<dbReference type="FunFam" id="1.10.340.70:FF:000001">
    <property type="entry name" value="Retrovirus-related Pol polyprotein from transposon gypsy-like Protein"/>
    <property type="match status" value="1"/>
</dbReference>
<dbReference type="Proteomes" id="UP000694523">
    <property type="component" value="Unplaced"/>
</dbReference>